<evidence type="ECO:0000313" key="3">
    <source>
        <dbReference type="Proteomes" id="UP001383192"/>
    </source>
</evidence>
<reference evidence="2 3" key="1">
    <citation type="submission" date="2024-01" db="EMBL/GenBank/DDBJ databases">
        <title>A draft genome for a cacao thread blight-causing isolate of Paramarasmius palmivorus.</title>
        <authorList>
            <person name="Baruah I.K."/>
            <person name="Bukari Y."/>
            <person name="Amoako-Attah I."/>
            <person name="Meinhardt L.W."/>
            <person name="Bailey B.A."/>
            <person name="Cohen S.P."/>
        </authorList>
    </citation>
    <scope>NUCLEOTIDE SEQUENCE [LARGE SCALE GENOMIC DNA]</scope>
    <source>
        <strain evidence="2 3">GH-12</strain>
    </source>
</reference>
<dbReference type="Proteomes" id="UP001383192">
    <property type="component" value="Unassembled WGS sequence"/>
</dbReference>
<gene>
    <name evidence="2" type="ORF">VNI00_015780</name>
</gene>
<dbReference type="AlphaFoldDB" id="A0AAW0BJ25"/>
<feature type="compositionally biased region" description="Basic and acidic residues" evidence="1">
    <location>
        <begin position="143"/>
        <end position="154"/>
    </location>
</feature>
<evidence type="ECO:0000256" key="1">
    <source>
        <dbReference type="SAM" id="MobiDB-lite"/>
    </source>
</evidence>
<evidence type="ECO:0000313" key="2">
    <source>
        <dbReference type="EMBL" id="KAK7026053.1"/>
    </source>
</evidence>
<keyword evidence="3" id="KW-1185">Reference proteome</keyword>
<accession>A0AAW0BJ25</accession>
<feature type="region of interest" description="Disordered" evidence="1">
    <location>
        <begin position="1"/>
        <end position="154"/>
    </location>
</feature>
<feature type="compositionally biased region" description="Basic and acidic residues" evidence="1">
    <location>
        <begin position="122"/>
        <end position="133"/>
    </location>
</feature>
<proteinExistence type="predicted"/>
<organism evidence="2 3">
    <name type="scientific">Paramarasmius palmivorus</name>
    <dbReference type="NCBI Taxonomy" id="297713"/>
    <lineage>
        <taxon>Eukaryota</taxon>
        <taxon>Fungi</taxon>
        <taxon>Dikarya</taxon>
        <taxon>Basidiomycota</taxon>
        <taxon>Agaricomycotina</taxon>
        <taxon>Agaricomycetes</taxon>
        <taxon>Agaricomycetidae</taxon>
        <taxon>Agaricales</taxon>
        <taxon>Marasmiineae</taxon>
        <taxon>Marasmiaceae</taxon>
        <taxon>Paramarasmius</taxon>
    </lineage>
</organism>
<comment type="caution">
    <text evidence="2">The sequence shown here is derived from an EMBL/GenBank/DDBJ whole genome shotgun (WGS) entry which is preliminary data.</text>
</comment>
<sequence>MDSIPSAAKKSTRPANRAGQRLNGGPPSKVAFRRNLKSSRAEEQASDIGTKINRDVQNVPSNVKEIEEDGQNGPLPSALAGKRKSHPTRKRVHYDPSQNSSRQQNGLREKRAKQSSGSNQPKEIKKYINRDNSKSVSPTQRIPQKDRGDTTPEKIKTQIYASLDMHTTIPWNKMLRPGYGIDAITWKPKDCALDSPPKYPNERTPTRKKTRYRVITKRDTQTLRDGFGLNAGASSQYIAPSALLAESKVKFSQLLSNSASSETFLVQCELDGEYGVEYHLNDLKLANKALSLSTSEFREQYGDYFIAGYQKYFRFELFILCETSKQTSIDVVDAKVTARFQEIFQSGFKRTDKEARAKTYRILTYWTNEDGCSADRVSRVLDTATGKNESDLLTAAAVILERVRITKPRTELVYLQHYCTVNAKIHRGIEGVSDELLARNHDLRRYCNELRSLCGDSALKLRHKLRDNIDNELKTYERTLVSQSLVSAKGVIKFEKMYRKIRVLHRISKNFAARYDFIKRIADINTAFKFRPPTGNIHVYEWECGQTGGHPSPKDTQGTSRYHSITLDDMEVFRAKWTSSWTKTGIFGFRKVFMEFRSTSSHSAFPPESNSQSTAEQQSLLFQLEGGPAYVLGWKLWAKWKSQLGRRPEITVRDPEKRNCILSEDLCIEIDSWVSALWKCEVTFVFKRDFDFPIPRSPQAETSDDLIIREIDAKAIM</sequence>
<feature type="compositionally biased region" description="Polar residues" evidence="1">
    <location>
        <begin position="96"/>
        <end position="106"/>
    </location>
</feature>
<feature type="compositionally biased region" description="Basic residues" evidence="1">
    <location>
        <begin position="81"/>
        <end position="92"/>
    </location>
</feature>
<name>A0AAW0BJ25_9AGAR</name>
<protein>
    <submittedName>
        <fullName evidence="2">Uncharacterized protein</fullName>
    </submittedName>
</protein>
<dbReference type="EMBL" id="JAYKXP010000108">
    <property type="protein sequence ID" value="KAK7026053.1"/>
    <property type="molecule type" value="Genomic_DNA"/>
</dbReference>